<dbReference type="Proteomes" id="UP001627284">
    <property type="component" value="Unassembled WGS sequence"/>
</dbReference>
<feature type="domain" description="DRBM" evidence="4">
    <location>
        <begin position="31"/>
        <end position="100"/>
    </location>
</feature>
<dbReference type="GO" id="GO:0003723">
    <property type="term" value="F:RNA binding"/>
    <property type="evidence" value="ECO:0007669"/>
    <property type="project" value="UniProtKB-UniRule"/>
</dbReference>
<feature type="domain" description="DRBM" evidence="4">
    <location>
        <begin position="116"/>
        <end position="185"/>
    </location>
</feature>
<dbReference type="CDD" id="cd19907">
    <property type="entry name" value="DSRM_AtDRB-like_rpt1"/>
    <property type="match status" value="1"/>
</dbReference>
<reference evidence="5 6" key="1">
    <citation type="submission" date="2024-05" db="EMBL/GenBank/DDBJ databases">
        <title>De novo assembly of an allotetraploid wild potato.</title>
        <authorList>
            <person name="Hosaka A.J."/>
        </authorList>
    </citation>
    <scope>NUCLEOTIDE SEQUENCE [LARGE SCALE GENOMIC DNA]</scope>
    <source>
        <tissue evidence="5">Young leaves</tissue>
    </source>
</reference>
<evidence type="ECO:0000259" key="4">
    <source>
        <dbReference type="PROSITE" id="PS50137"/>
    </source>
</evidence>
<dbReference type="SUPFAM" id="SSF54768">
    <property type="entry name" value="dsRNA-binding domain-like"/>
    <property type="match status" value="2"/>
</dbReference>
<evidence type="ECO:0000256" key="2">
    <source>
        <dbReference type="ARBA" id="ARBA00022884"/>
    </source>
</evidence>
<dbReference type="AlphaFoldDB" id="A0ABD2US60"/>
<gene>
    <name evidence="5" type="ORF">AABB24_008292</name>
</gene>
<comment type="caution">
    <text evidence="5">The sequence shown here is derived from an EMBL/GenBank/DDBJ whole genome shotgun (WGS) entry which is preliminary data.</text>
</comment>
<name>A0ABD2US60_9SOLN</name>
<evidence type="ECO:0000256" key="3">
    <source>
        <dbReference type="PROSITE-ProRule" id="PRU00266"/>
    </source>
</evidence>
<dbReference type="PANTHER" id="PTHR11207">
    <property type="entry name" value="RIBONUCLEASE III"/>
    <property type="match status" value="1"/>
</dbReference>
<keyword evidence="6" id="KW-1185">Reference proteome</keyword>
<keyword evidence="1" id="KW-0677">Repeat</keyword>
<keyword evidence="2 3" id="KW-0694">RNA-binding</keyword>
<dbReference type="InterPro" id="IPR044450">
    <property type="entry name" value="AtDRB-like_DSRM_1"/>
</dbReference>
<evidence type="ECO:0000313" key="6">
    <source>
        <dbReference type="Proteomes" id="UP001627284"/>
    </source>
</evidence>
<dbReference type="Gene3D" id="3.30.160.20">
    <property type="match status" value="2"/>
</dbReference>
<dbReference type="InterPro" id="IPR014720">
    <property type="entry name" value="dsRBD_dom"/>
</dbReference>
<dbReference type="Pfam" id="PF00035">
    <property type="entry name" value="dsrm"/>
    <property type="match status" value="2"/>
</dbReference>
<dbReference type="SMART" id="SM00358">
    <property type="entry name" value="DSRM"/>
    <property type="match status" value="2"/>
</dbReference>
<proteinExistence type="predicted"/>
<evidence type="ECO:0000256" key="1">
    <source>
        <dbReference type="ARBA" id="ARBA00022737"/>
    </source>
</evidence>
<organism evidence="5 6">
    <name type="scientific">Solanum stoloniferum</name>
    <dbReference type="NCBI Taxonomy" id="62892"/>
    <lineage>
        <taxon>Eukaryota</taxon>
        <taxon>Viridiplantae</taxon>
        <taxon>Streptophyta</taxon>
        <taxon>Embryophyta</taxon>
        <taxon>Tracheophyta</taxon>
        <taxon>Spermatophyta</taxon>
        <taxon>Magnoliopsida</taxon>
        <taxon>eudicotyledons</taxon>
        <taxon>Gunneridae</taxon>
        <taxon>Pentapetalae</taxon>
        <taxon>asterids</taxon>
        <taxon>lamiids</taxon>
        <taxon>Solanales</taxon>
        <taxon>Solanaceae</taxon>
        <taxon>Solanoideae</taxon>
        <taxon>Solaneae</taxon>
        <taxon>Solanum</taxon>
    </lineage>
</organism>
<accession>A0ABD2US60</accession>
<sequence length="422" mass="44985">FYSFSSLVLGNSNNTKMANNESIRSVTSCYVFKSRLQEYAQKVGLPTPVYETIKEGPSHEPTFTSTVIMDNVRYDSLPGFYNRKAAEQSAAEVALMSLGNSGSMENLSQPVHETGLCKNLLQEYAQKMNFAIPQYECERYDSESKIISFSCTVDVGGMKYIGAAARTKKEAEIKAARTALLAVQSSGFAPNYSSYTVVPMKKVTDLAISNQESAAALKPKKHRFKKKQTRNVSDASYRVRTKNTGDSEVQMVNQAKPEMHENAAVTTQGTGSGPAPFAGTMGDLVPSNNLSSDYGTSNLGINSQCGGGVTTEGNAVIGVEQVISEVAPVAWNDNLHVQDLHLLHENAAVMTQGTGSGPAPFAGTMGDLVPSNNCGSDYETSNLGINSQCGGGVTTEGNAGIGVEQVTLEVVPVACNDNLHVL</sequence>
<feature type="non-terminal residue" evidence="5">
    <location>
        <position position="1"/>
    </location>
</feature>
<dbReference type="PANTHER" id="PTHR11207:SF1">
    <property type="entry name" value="DOUBLE-STRANDED RNA-BINDING PROTEIN 1"/>
    <property type="match status" value="1"/>
</dbReference>
<protein>
    <recommendedName>
        <fullName evidence="4">DRBM domain-containing protein</fullName>
    </recommendedName>
</protein>
<evidence type="ECO:0000313" key="5">
    <source>
        <dbReference type="EMBL" id="KAL3371675.1"/>
    </source>
</evidence>
<dbReference type="EMBL" id="JBJKTR010000004">
    <property type="protein sequence ID" value="KAL3371675.1"/>
    <property type="molecule type" value="Genomic_DNA"/>
</dbReference>
<dbReference type="PROSITE" id="PS50137">
    <property type="entry name" value="DS_RBD"/>
    <property type="match status" value="2"/>
</dbReference>